<keyword evidence="1" id="KW-0812">Transmembrane</keyword>
<evidence type="ECO:0000256" key="1">
    <source>
        <dbReference type="SAM" id="Phobius"/>
    </source>
</evidence>
<evidence type="ECO:0000313" key="2">
    <source>
        <dbReference type="EMBL" id="TKR58721.1"/>
    </source>
</evidence>
<proteinExistence type="predicted"/>
<dbReference type="OrthoDB" id="5817502at2759"/>
<comment type="caution">
    <text evidence="2">The sequence shown here is derived from an EMBL/GenBank/DDBJ whole genome shotgun (WGS) entry which is preliminary data.</text>
</comment>
<dbReference type="EMBL" id="AZBU02000013">
    <property type="protein sequence ID" value="TKR58721.1"/>
    <property type="molecule type" value="Genomic_DNA"/>
</dbReference>
<protein>
    <submittedName>
        <fullName evidence="2">Uncharacterized protein</fullName>
    </submittedName>
</protein>
<name>A0A4U5LRU9_STECR</name>
<keyword evidence="1" id="KW-0472">Membrane</keyword>
<reference evidence="2 3" key="1">
    <citation type="journal article" date="2015" name="Genome Biol.">
        <title>Comparative genomics of Steinernema reveals deeply conserved gene regulatory networks.</title>
        <authorList>
            <person name="Dillman A.R."/>
            <person name="Macchietto M."/>
            <person name="Porter C.F."/>
            <person name="Rogers A."/>
            <person name="Williams B."/>
            <person name="Antoshechkin I."/>
            <person name="Lee M.M."/>
            <person name="Goodwin Z."/>
            <person name="Lu X."/>
            <person name="Lewis E.E."/>
            <person name="Goodrich-Blair H."/>
            <person name="Stock S.P."/>
            <person name="Adams B.J."/>
            <person name="Sternberg P.W."/>
            <person name="Mortazavi A."/>
        </authorList>
    </citation>
    <scope>NUCLEOTIDE SEQUENCE [LARGE SCALE GENOMIC DNA]</scope>
    <source>
        <strain evidence="2 3">ALL</strain>
    </source>
</reference>
<dbReference type="AlphaFoldDB" id="A0A4U5LRU9"/>
<evidence type="ECO:0000313" key="3">
    <source>
        <dbReference type="Proteomes" id="UP000298663"/>
    </source>
</evidence>
<keyword evidence="3" id="KW-1185">Reference proteome</keyword>
<accession>A0A4U5LRU9</accession>
<sequence length="120" mass="13465">MTTQSLTKVPLYSFNSVRLRICLLAMMGFFCTVSMRTNLGMAMVCMVNTTAFVEPKQEVEKNLFGNASFEKEGVCSKSYSAQAMANSGYHGSLLWTPAIAPLLSHVLRRSYHNCPFWLPR</sequence>
<keyword evidence="1" id="KW-1133">Transmembrane helix</keyword>
<organism evidence="2 3">
    <name type="scientific">Steinernema carpocapsae</name>
    <name type="common">Entomopathogenic nematode</name>
    <dbReference type="NCBI Taxonomy" id="34508"/>
    <lineage>
        <taxon>Eukaryota</taxon>
        <taxon>Metazoa</taxon>
        <taxon>Ecdysozoa</taxon>
        <taxon>Nematoda</taxon>
        <taxon>Chromadorea</taxon>
        <taxon>Rhabditida</taxon>
        <taxon>Tylenchina</taxon>
        <taxon>Panagrolaimomorpha</taxon>
        <taxon>Strongyloidoidea</taxon>
        <taxon>Steinernematidae</taxon>
        <taxon>Steinernema</taxon>
    </lineage>
</organism>
<feature type="transmembrane region" description="Helical" evidence="1">
    <location>
        <begin position="12"/>
        <end position="33"/>
    </location>
</feature>
<dbReference type="Proteomes" id="UP000298663">
    <property type="component" value="Unassembled WGS sequence"/>
</dbReference>
<gene>
    <name evidence="2" type="ORF">L596_030131</name>
</gene>
<reference evidence="2 3" key="2">
    <citation type="journal article" date="2019" name="G3 (Bethesda)">
        <title>Hybrid Assembly of the Genome of the Entomopathogenic Nematode Steinernema carpocapsae Identifies the X-Chromosome.</title>
        <authorList>
            <person name="Serra L."/>
            <person name="Macchietto M."/>
            <person name="Macias-Munoz A."/>
            <person name="McGill C.J."/>
            <person name="Rodriguez I.M."/>
            <person name="Rodriguez B."/>
            <person name="Murad R."/>
            <person name="Mortazavi A."/>
        </authorList>
    </citation>
    <scope>NUCLEOTIDE SEQUENCE [LARGE SCALE GENOMIC DNA]</scope>
    <source>
        <strain evidence="2 3">ALL</strain>
    </source>
</reference>